<evidence type="ECO:0000313" key="2">
    <source>
        <dbReference type="EMBL" id="KAJ1357694.1"/>
    </source>
</evidence>
<keyword evidence="3" id="KW-1185">Reference proteome</keyword>
<reference evidence="2" key="1">
    <citation type="submission" date="2021-06" db="EMBL/GenBank/DDBJ databases">
        <title>Parelaphostrongylus tenuis whole genome reference sequence.</title>
        <authorList>
            <person name="Garwood T.J."/>
            <person name="Larsen P.A."/>
            <person name="Fountain-Jones N.M."/>
            <person name="Garbe J.R."/>
            <person name="Macchietto M.G."/>
            <person name="Kania S.A."/>
            <person name="Gerhold R.W."/>
            <person name="Richards J.E."/>
            <person name="Wolf T.M."/>
        </authorList>
    </citation>
    <scope>NUCLEOTIDE SEQUENCE</scope>
    <source>
        <strain evidence="2">MNPRO001-30</strain>
        <tissue evidence="2">Meninges</tissue>
    </source>
</reference>
<evidence type="ECO:0000256" key="1">
    <source>
        <dbReference type="SAM" id="SignalP"/>
    </source>
</evidence>
<dbReference type="Proteomes" id="UP001196413">
    <property type="component" value="Unassembled WGS sequence"/>
</dbReference>
<comment type="caution">
    <text evidence="2">The sequence shown here is derived from an EMBL/GenBank/DDBJ whole genome shotgun (WGS) entry which is preliminary data.</text>
</comment>
<gene>
    <name evidence="2" type="ORF">KIN20_015887</name>
</gene>
<feature type="signal peptide" evidence="1">
    <location>
        <begin position="1"/>
        <end position="21"/>
    </location>
</feature>
<dbReference type="EMBL" id="JAHQIW010003224">
    <property type="protein sequence ID" value="KAJ1357694.1"/>
    <property type="molecule type" value="Genomic_DNA"/>
</dbReference>
<keyword evidence="1" id="KW-0732">Signal</keyword>
<proteinExistence type="predicted"/>
<protein>
    <submittedName>
        <fullName evidence="2">Uncharacterized protein</fullName>
    </submittedName>
</protein>
<organism evidence="2 3">
    <name type="scientific">Parelaphostrongylus tenuis</name>
    <name type="common">Meningeal worm</name>
    <dbReference type="NCBI Taxonomy" id="148309"/>
    <lineage>
        <taxon>Eukaryota</taxon>
        <taxon>Metazoa</taxon>
        <taxon>Ecdysozoa</taxon>
        <taxon>Nematoda</taxon>
        <taxon>Chromadorea</taxon>
        <taxon>Rhabditida</taxon>
        <taxon>Rhabditina</taxon>
        <taxon>Rhabditomorpha</taxon>
        <taxon>Strongyloidea</taxon>
        <taxon>Metastrongylidae</taxon>
        <taxon>Parelaphostrongylus</taxon>
    </lineage>
</organism>
<sequence length="147" mass="15648">MVISSTALLIISVLTITTVLGCGVMPPGQARSRNFTVTGFTLPVNMVYSSDAAIRMKAFGMAASSGEVQALVSRLVMQTVLDVLEQQGRSALLPDAIISTILSQLSVQVTYEPLECKDVAVNQDPAVASEIEGFVVRMRGGRCQQLT</sequence>
<feature type="chain" id="PRO_5042064441" evidence="1">
    <location>
        <begin position="22"/>
        <end position="147"/>
    </location>
</feature>
<dbReference type="AlphaFoldDB" id="A0AAD5N1D1"/>
<accession>A0AAD5N1D1</accession>
<name>A0AAD5N1D1_PARTN</name>
<evidence type="ECO:0000313" key="3">
    <source>
        <dbReference type="Proteomes" id="UP001196413"/>
    </source>
</evidence>